<protein>
    <submittedName>
        <fullName evidence="1">Uncharacterized protein</fullName>
    </submittedName>
</protein>
<dbReference type="AlphaFoldDB" id="A0AAD5QM49"/>
<evidence type="ECO:0000313" key="1">
    <source>
        <dbReference type="EMBL" id="KAJ1354100.1"/>
    </source>
</evidence>
<comment type="caution">
    <text evidence="1">The sequence shown here is derived from an EMBL/GenBank/DDBJ whole genome shotgun (WGS) entry which is preliminary data.</text>
</comment>
<name>A0AAD5QM49_PARTN</name>
<dbReference type="EMBL" id="JAHQIW010001965">
    <property type="protein sequence ID" value="KAJ1354100.1"/>
    <property type="molecule type" value="Genomic_DNA"/>
</dbReference>
<dbReference type="Proteomes" id="UP001196413">
    <property type="component" value="Unassembled WGS sequence"/>
</dbReference>
<reference evidence="1" key="1">
    <citation type="submission" date="2021-06" db="EMBL/GenBank/DDBJ databases">
        <title>Parelaphostrongylus tenuis whole genome reference sequence.</title>
        <authorList>
            <person name="Garwood T.J."/>
            <person name="Larsen P.A."/>
            <person name="Fountain-Jones N.M."/>
            <person name="Garbe J.R."/>
            <person name="Macchietto M.G."/>
            <person name="Kania S.A."/>
            <person name="Gerhold R.W."/>
            <person name="Richards J.E."/>
            <person name="Wolf T.M."/>
        </authorList>
    </citation>
    <scope>NUCLEOTIDE SEQUENCE</scope>
    <source>
        <strain evidence="1">MNPRO001-30</strain>
        <tissue evidence="1">Meninges</tissue>
    </source>
</reference>
<evidence type="ECO:0000313" key="2">
    <source>
        <dbReference type="Proteomes" id="UP001196413"/>
    </source>
</evidence>
<gene>
    <name evidence="1" type="ORF">KIN20_010918</name>
</gene>
<sequence length="87" mass="9899">MDIILKQQLKQLAKFLKNLCGGCVRGSESRARSFRNNLLHKLQVCCVLISMLTTSVKLSELDLERIVKTGFRFYNVLSSERHCPVGD</sequence>
<accession>A0AAD5QM49</accession>
<proteinExistence type="predicted"/>
<keyword evidence="2" id="KW-1185">Reference proteome</keyword>
<organism evidence="1 2">
    <name type="scientific">Parelaphostrongylus tenuis</name>
    <name type="common">Meningeal worm</name>
    <dbReference type="NCBI Taxonomy" id="148309"/>
    <lineage>
        <taxon>Eukaryota</taxon>
        <taxon>Metazoa</taxon>
        <taxon>Ecdysozoa</taxon>
        <taxon>Nematoda</taxon>
        <taxon>Chromadorea</taxon>
        <taxon>Rhabditida</taxon>
        <taxon>Rhabditina</taxon>
        <taxon>Rhabditomorpha</taxon>
        <taxon>Strongyloidea</taxon>
        <taxon>Metastrongylidae</taxon>
        <taxon>Parelaphostrongylus</taxon>
    </lineage>
</organism>